<proteinExistence type="predicted"/>
<protein>
    <recommendedName>
        <fullName evidence="1">Orn/DAP/Arg decarboxylase 2 C-terminal domain-containing protein</fullName>
    </recommendedName>
</protein>
<evidence type="ECO:0000313" key="3">
    <source>
        <dbReference type="Proteomes" id="UP000248961"/>
    </source>
</evidence>
<dbReference type="GO" id="GO:0003824">
    <property type="term" value="F:catalytic activity"/>
    <property type="evidence" value="ECO:0007669"/>
    <property type="project" value="InterPro"/>
</dbReference>
<name>A0A395HG30_ASPHC</name>
<dbReference type="GeneID" id="37201718"/>
<accession>A0A395HG30</accession>
<evidence type="ECO:0000259" key="1">
    <source>
        <dbReference type="Pfam" id="PF00278"/>
    </source>
</evidence>
<reference evidence="2 3" key="1">
    <citation type="submission" date="2018-02" db="EMBL/GenBank/DDBJ databases">
        <title>The genomes of Aspergillus section Nigri reveals drivers in fungal speciation.</title>
        <authorList>
            <consortium name="DOE Joint Genome Institute"/>
            <person name="Vesth T.C."/>
            <person name="Nybo J."/>
            <person name="Theobald S."/>
            <person name="Brandl J."/>
            <person name="Frisvad J.C."/>
            <person name="Nielsen K.F."/>
            <person name="Lyhne E.K."/>
            <person name="Kogle M.E."/>
            <person name="Kuo A."/>
            <person name="Riley R."/>
            <person name="Clum A."/>
            <person name="Nolan M."/>
            <person name="Lipzen A."/>
            <person name="Salamov A."/>
            <person name="Henrissat B."/>
            <person name="Wiebenga A."/>
            <person name="De vries R.P."/>
            <person name="Grigoriev I.V."/>
            <person name="Mortensen U.H."/>
            <person name="Andersen M.R."/>
            <person name="Baker S.E."/>
        </authorList>
    </citation>
    <scope>NUCLEOTIDE SEQUENCE [LARGE SCALE GENOMIC DNA]</scope>
    <source>
        <strain evidence="2 3">CBS 101889</strain>
    </source>
</reference>
<dbReference type="Proteomes" id="UP000248961">
    <property type="component" value="Unassembled WGS sequence"/>
</dbReference>
<dbReference type="OrthoDB" id="5034579at2759"/>
<dbReference type="Gene3D" id="2.40.37.10">
    <property type="entry name" value="Lyase, Ornithine Decarboxylase, Chain A, domain 1"/>
    <property type="match status" value="1"/>
</dbReference>
<feature type="domain" description="Orn/DAP/Arg decarboxylase 2 C-terminal" evidence="1">
    <location>
        <begin position="6"/>
        <end position="70"/>
    </location>
</feature>
<organism evidence="2 3">
    <name type="scientific">Aspergillus homomorphus (strain CBS 101889)</name>
    <dbReference type="NCBI Taxonomy" id="1450537"/>
    <lineage>
        <taxon>Eukaryota</taxon>
        <taxon>Fungi</taxon>
        <taxon>Dikarya</taxon>
        <taxon>Ascomycota</taxon>
        <taxon>Pezizomycotina</taxon>
        <taxon>Eurotiomycetes</taxon>
        <taxon>Eurotiomycetidae</taxon>
        <taxon>Eurotiales</taxon>
        <taxon>Aspergillaceae</taxon>
        <taxon>Aspergillus</taxon>
        <taxon>Aspergillus subgen. Circumdati</taxon>
    </lineage>
</organism>
<dbReference type="AlphaFoldDB" id="A0A395HG30"/>
<dbReference type="EMBL" id="KZ824413">
    <property type="protein sequence ID" value="RAL06459.1"/>
    <property type="molecule type" value="Genomic_DNA"/>
</dbReference>
<evidence type="ECO:0000313" key="2">
    <source>
        <dbReference type="EMBL" id="RAL06459.1"/>
    </source>
</evidence>
<gene>
    <name evidence="2" type="ORF">BO97DRAFT_430194</name>
</gene>
<dbReference type="SUPFAM" id="SSF50621">
    <property type="entry name" value="Alanine racemase C-terminal domain-like"/>
    <property type="match status" value="1"/>
</dbReference>
<sequence>MHNAEIFVNDGIYQNFLNALVEGEKSIPTPVLLHCYGDPYRSVLRDGCAYTIWGQTCCSADKIKTACSLRYQEPR</sequence>
<dbReference type="RefSeq" id="XP_025545613.1">
    <property type="nucleotide sequence ID" value="XM_025697429.1"/>
</dbReference>
<dbReference type="VEuPathDB" id="FungiDB:BO97DRAFT_430194"/>
<dbReference type="Pfam" id="PF00278">
    <property type="entry name" value="Orn_DAP_Arg_deC"/>
    <property type="match status" value="1"/>
</dbReference>
<dbReference type="InterPro" id="IPR009006">
    <property type="entry name" value="Ala_racemase/Decarboxylase_C"/>
</dbReference>
<keyword evidence="3" id="KW-1185">Reference proteome</keyword>
<dbReference type="InterPro" id="IPR022643">
    <property type="entry name" value="De-COase2_C"/>
</dbReference>
<dbReference type="STRING" id="1450537.A0A395HG30"/>